<evidence type="ECO:0000256" key="7">
    <source>
        <dbReference type="SAM" id="MobiDB-lite"/>
    </source>
</evidence>
<name>A0ABW2JIW8_9ACTN</name>
<feature type="compositionally biased region" description="Basic residues" evidence="7">
    <location>
        <begin position="328"/>
        <end position="351"/>
    </location>
</feature>
<protein>
    <submittedName>
        <fullName evidence="9">MraY family glycosyltransferase</fullName>
        <ecNumber evidence="9">2.7.8.-</ecNumber>
    </submittedName>
</protein>
<feature type="transmembrane region" description="Helical" evidence="8">
    <location>
        <begin position="297"/>
        <end position="318"/>
    </location>
</feature>
<keyword evidence="4 8" id="KW-0812">Transmembrane</keyword>
<feature type="transmembrane region" description="Helical" evidence="8">
    <location>
        <begin position="192"/>
        <end position="213"/>
    </location>
</feature>
<sequence>MLYGIVAAVAALLMTAVLTGFVRKLALRAGLVDRPAVRKAHTRPTPHLGGVAVVAGTVTVVCTGYAPLGPGIAPLLAAAGAVALIGLVDDLKPLGARPRLAVETGAAITVVYGSGLSVAAAVLAVGWIVLITNSFNLLDNSDGAMSTVGVVTALGLALCAAAEGRASLALLLCVLAAALTGFLTQNWHPARIFLGDCGSLFTGFVLASAAVLVHTGHDALPSAVGLFALTVVVTADTALVLLSRRRARRPVFIGGTDHVAHRLRRLGFTVPGAAVVLGAVAFAGVLTGVLVHRGVMGPMAVTPLMLAMVAGVWGLLKVRVYAPAGGRRPARPRVAKVAHPRSPRTAARRSRTAADLARG</sequence>
<evidence type="ECO:0000256" key="3">
    <source>
        <dbReference type="ARBA" id="ARBA00022679"/>
    </source>
</evidence>
<dbReference type="GO" id="GO:0016740">
    <property type="term" value="F:transferase activity"/>
    <property type="evidence" value="ECO:0007669"/>
    <property type="project" value="UniProtKB-KW"/>
</dbReference>
<feature type="transmembrane region" description="Helical" evidence="8">
    <location>
        <begin position="219"/>
        <end position="242"/>
    </location>
</feature>
<keyword evidence="3 9" id="KW-0808">Transferase</keyword>
<proteinExistence type="predicted"/>
<keyword evidence="10" id="KW-1185">Reference proteome</keyword>
<feature type="transmembrane region" description="Helical" evidence="8">
    <location>
        <begin position="150"/>
        <end position="180"/>
    </location>
</feature>
<keyword evidence="5 8" id="KW-1133">Transmembrane helix</keyword>
<dbReference type="RefSeq" id="WP_381831159.1">
    <property type="nucleotide sequence ID" value="NZ_JBHTCF010000006.1"/>
</dbReference>
<comment type="subcellular location">
    <subcellularLocation>
        <location evidence="1">Cell membrane</location>
        <topology evidence="1">Multi-pass membrane protein</topology>
    </subcellularLocation>
</comment>
<keyword evidence="2" id="KW-1003">Cell membrane</keyword>
<evidence type="ECO:0000256" key="8">
    <source>
        <dbReference type="SAM" id="Phobius"/>
    </source>
</evidence>
<feature type="transmembrane region" description="Helical" evidence="8">
    <location>
        <begin position="6"/>
        <end position="26"/>
    </location>
</feature>
<dbReference type="Proteomes" id="UP001596523">
    <property type="component" value="Unassembled WGS sequence"/>
</dbReference>
<evidence type="ECO:0000313" key="9">
    <source>
        <dbReference type="EMBL" id="MFC7305788.1"/>
    </source>
</evidence>
<dbReference type="PANTHER" id="PTHR22926:SF3">
    <property type="entry name" value="UNDECAPRENYL-PHOSPHATE ALPHA-N-ACETYLGLUCOSAMINYL 1-PHOSPHATE TRANSFERASE"/>
    <property type="match status" value="1"/>
</dbReference>
<dbReference type="EMBL" id="JBHTCF010000006">
    <property type="protein sequence ID" value="MFC7305788.1"/>
    <property type="molecule type" value="Genomic_DNA"/>
</dbReference>
<feature type="transmembrane region" description="Helical" evidence="8">
    <location>
        <begin position="100"/>
        <end position="130"/>
    </location>
</feature>
<dbReference type="CDD" id="cd06853">
    <property type="entry name" value="GT_WecA_like"/>
    <property type="match status" value="1"/>
</dbReference>
<evidence type="ECO:0000256" key="1">
    <source>
        <dbReference type="ARBA" id="ARBA00004651"/>
    </source>
</evidence>
<gene>
    <name evidence="9" type="ORF">ACFQVC_16365</name>
</gene>
<evidence type="ECO:0000256" key="6">
    <source>
        <dbReference type="ARBA" id="ARBA00023136"/>
    </source>
</evidence>
<feature type="transmembrane region" description="Helical" evidence="8">
    <location>
        <begin position="268"/>
        <end position="291"/>
    </location>
</feature>
<reference evidence="10" key="1">
    <citation type="journal article" date="2019" name="Int. J. Syst. Evol. Microbiol.">
        <title>The Global Catalogue of Microorganisms (GCM) 10K type strain sequencing project: providing services to taxonomists for standard genome sequencing and annotation.</title>
        <authorList>
            <consortium name="The Broad Institute Genomics Platform"/>
            <consortium name="The Broad Institute Genome Sequencing Center for Infectious Disease"/>
            <person name="Wu L."/>
            <person name="Ma J."/>
        </authorList>
    </citation>
    <scope>NUCLEOTIDE SEQUENCE [LARGE SCALE GENOMIC DNA]</scope>
    <source>
        <strain evidence="10">SYNS20</strain>
    </source>
</reference>
<feature type="transmembrane region" description="Helical" evidence="8">
    <location>
        <begin position="72"/>
        <end position="88"/>
    </location>
</feature>
<evidence type="ECO:0000313" key="10">
    <source>
        <dbReference type="Proteomes" id="UP001596523"/>
    </source>
</evidence>
<comment type="caution">
    <text evidence="9">The sequence shown here is derived from an EMBL/GenBank/DDBJ whole genome shotgun (WGS) entry which is preliminary data.</text>
</comment>
<accession>A0ABW2JIW8</accession>
<keyword evidence="6 8" id="KW-0472">Membrane</keyword>
<feature type="region of interest" description="Disordered" evidence="7">
    <location>
        <begin position="326"/>
        <end position="359"/>
    </location>
</feature>
<dbReference type="InterPro" id="IPR000715">
    <property type="entry name" value="Glycosyl_transferase_4"/>
</dbReference>
<feature type="transmembrane region" description="Helical" evidence="8">
    <location>
        <begin position="47"/>
        <end position="66"/>
    </location>
</feature>
<organism evidence="9 10">
    <name type="scientific">Streptomyces monticola</name>
    <dbReference type="NCBI Taxonomy" id="2666263"/>
    <lineage>
        <taxon>Bacteria</taxon>
        <taxon>Bacillati</taxon>
        <taxon>Actinomycetota</taxon>
        <taxon>Actinomycetes</taxon>
        <taxon>Kitasatosporales</taxon>
        <taxon>Streptomycetaceae</taxon>
        <taxon>Streptomyces</taxon>
    </lineage>
</organism>
<dbReference type="PANTHER" id="PTHR22926">
    <property type="entry name" value="PHOSPHO-N-ACETYLMURAMOYL-PENTAPEPTIDE-TRANSFERASE"/>
    <property type="match status" value="1"/>
</dbReference>
<evidence type="ECO:0000256" key="5">
    <source>
        <dbReference type="ARBA" id="ARBA00022989"/>
    </source>
</evidence>
<evidence type="ECO:0000256" key="2">
    <source>
        <dbReference type="ARBA" id="ARBA00022475"/>
    </source>
</evidence>
<dbReference type="EC" id="2.7.8.-" evidence="9"/>
<evidence type="ECO:0000256" key="4">
    <source>
        <dbReference type="ARBA" id="ARBA00022692"/>
    </source>
</evidence>
<dbReference type="Pfam" id="PF00953">
    <property type="entry name" value="Glycos_transf_4"/>
    <property type="match status" value="1"/>
</dbReference>